<comment type="subcellular location">
    <subcellularLocation>
        <location evidence="1">Cell envelope</location>
    </subcellularLocation>
</comment>
<keyword evidence="4" id="KW-0732">Signal</keyword>
<dbReference type="RefSeq" id="WP_209655482.1">
    <property type="nucleotide sequence ID" value="NZ_JAGJCB010000011.1"/>
</dbReference>
<comment type="caution">
    <text evidence="9">The sequence shown here is derived from an EMBL/GenBank/DDBJ whole genome shotgun (WGS) entry which is preliminary data.</text>
</comment>
<name>A0ABS4BVI1_9FLAO</name>
<keyword evidence="10" id="KW-1185">Reference proteome</keyword>
<dbReference type="InterPro" id="IPR036909">
    <property type="entry name" value="Cyt_c-like_dom_sf"/>
</dbReference>
<dbReference type="InterPro" id="IPR038352">
    <property type="entry name" value="Imelysin_sf"/>
</dbReference>
<dbReference type="InterPro" id="IPR051395">
    <property type="entry name" value="Cytochrome_c_Peroxidase/MauG"/>
</dbReference>
<protein>
    <submittedName>
        <fullName evidence="9">Methylamine utilization protein</fullName>
    </submittedName>
</protein>
<sequence length="596" mass="68454">MIYLKEKGAYVFISLFLSLLVCGCNSESKKTQPIENEFQILEKNYLNSLNTIKTQLDSMAMSSNKNDIESLYLKARKEFKWIEPILAFVDSENYKFLNQPNILKIEEEDLTDVKILDPTGFQVLEEHIFSDDFNIQTVTKHAKLTSNRINFIKNNTNFNFLKNHHILWMLRDQIIRTSLTGITGFDSPTENSLEEAQYSYKSLIAILELFKNQFSDESLLSEWKTELNTSISNLKSDFVSFNRYHFTKTHTTNALSLWKQTVTDWKITFPFKKAINYETASLFSDKTFNMNYFSNEKVDSISQEKVELGEMLFYEKALSKNNSISCATCHQAEKYFTDGKKISTGVTRNSPTLLYAALQQSFFYDNRAGSLEGQIVEVVNNANEFHTDLKHLETTVKSNKTYTNAFSKLYNEGITQDNVRNAIATYIRSLTPFNSKFDKNMNGLENTLTTSEINGYNIFNGKGKCATCHFPPLFNGTVPVAYKESEMELIGVPKTNDTIHAEINDDLGRYMVFKTTQRKHFFKTPTVRNIEKTAPYMHNGVFNTLEEVIDFYNRGGGNGLGFNLELQTLPEDKLNLSKQEVTDLIAFMKTLTDSIY</sequence>
<reference evidence="9 10" key="1">
    <citation type="submission" date="2021-04" db="EMBL/GenBank/DDBJ databases">
        <title>Mariniflexile gromovii gen. nov., sp. nov., a gliding bacterium isolated from the sea urchin Strongylocentrotus intermedius.</title>
        <authorList>
            <person name="Ko S."/>
            <person name="Le V."/>
            <person name="Ahn C.-Y."/>
            <person name="Oh H.-M."/>
        </authorList>
    </citation>
    <scope>NUCLEOTIDE SEQUENCE [LARGE SCALE GENOMIC DNA]</scope>
    <source>
        <strain evidence="9 10">KCTC 12570</strain>
    </source>
</reference>
<evidence type="ECO:0000256" key="2">
    <source>
        <dbReference type="ARBA" id="ARBA00022617"/>
    </source>
</evidence>
<dbReference type="InterPro" id="IPR004852">
    <property type="entry name" value="Di-haem_cyt_c_peroxidsae"/>
</dbReference>
<dbReference type="PROSITE" id="PS51257">
    <property type="entry name" value="PROKAR_LIPOPROTEIN"/>
    <property type="match status" value="1"/>
</dbReference>
<dbReference type="PANTHER" id="PTHR30600">
    <property type="entry name" value="CYTOCHROME C PEROXIDASE-RELATED"/>
    <property type="match status" value="1"/>
</dbReference>
<proteinExistence type="predicted"/>
<evidence type="ECO:0000259" key="8">
    <source>
        <dbReference type="PROSITE" id="PS51007"/>
    </source>
</evidence>
<feature type="domain" description="Cytochrome c" evidence="8">
    <location>
        <begin position="304"/>
        <end position="431"/>
    </location>
</feature>
<dbReference type="Proteomes" id="UP000670776">
    <property type="component" value="Unassembled WGS sequence"/>
</dbReference>
<accession>A0ABS4BVI1</accession>
<evidence type="ECO:0000313" key="9">
    <source>
        <dbReference type="EMBL" id="MBP0904591.1"/>
    </source>
</evidence>
<evidence type="ECO:0000256" key="4">
    <source>
        <dbReference type="ARBA" id="ARBA00022729"/>
    </source>
</evidence>
<evidence type="ECO:0000256" key="3">
    <source>
        <dbReference type="ARBA" id="ARBA00022723"/>
    </source>
</evidence>
<gene>
    <name evidence="9" type="ORF">J8H85_12190</name>
</gene>
<dbReference type="EMBL" id="JAGJCB010000011">
    <property type="protein sequence ID" value="MBP0904591.1"/>
    <property type="molecule type" value="Genomic_DNA"/>
</dbReference>
<evidence type="ECO:0000256" key="6">
    <source>
        <dbReference type="ARBA" id="ARBA00023004"/>
    </source>
</evidence>
<dbReference type="InterPro" id="IPR009056">
    <property type="entry name" value="Cyt_c-like_dom"/>
</dbReference>
<organism evidence="9 10">
    <name type="scientific">Mariniflexile gromovii</name>
    <dbReference type="NCBI Taxonomy" id="362523"/>
    <lineage>
        <taxon>Bacteria</taxon>
        <taxon>Pseudomonadati</taxon>
        <taxon>Bacteroidota</taxon>
        <taxon>Flavobacteriia</taxon>
        <taxon>Flavobacteriales</taxon>
        <taxon>Flavobacteriaceae</taxon>
        <taxon>Mariniflexile</taxon>
    </lineage>
</organism>
<dbReference type="Gene3D" id="1.10.760.10">
    <property type="entry name" value="Cytochrome c-like domain"/>
    <property type="match status" value="2"/>
</dbReference>
<evidence type="ECO:0000313" key="10">
    <source>
        <dbReference type="Proteomes" id="UP000670776"/>
    </source>
</evidence>
<dbReference type="PROSITE" id="PS51007">
    <property type="entry name" value="CYTC"/>
    <property type="match status" value="2"/>
</dbReference>
<keyword evidence="3 7" id="KW-0479">Metal-binding</keyword>
<dbReference type="Pfam" id="PF03150">
    <property type="entry name" value="CCP_MauG"/>
    <property type="match status" value="1"/>
</dbReference>
<keyword evidence="2 7" id="KW-0349">Heme</keyword>
<evidence type="ECO:0000256" key="5">
    <source>
        <dbReference type="ARBA" id="ARBA00023002"/>
    </source>
</evidence>
<evidence type="ECO:0000256" key="1">
    <source>
        <dbReference type="ARBA" id="ARBA00004196"/>
    </source>
</evidence>
<keyword evidence="5" id="KW-0560">Oxidoreductase</keyword>
<evidence type="ECO:0000256" key="7">
    <source>
        <dbReference type="PROSITE-ProRule" id="PRU00433"/>
    </source>
</evidence>
<dbReference type="SUPFAM" id="SSF46626">
    <property type="entry name" value="Cytochrome c"/>
    <property type="match status" value="2"/>
</dbReference>
<feature type="domain" description="Cytochrome c" evidence="8">
    <location>
        <begin position="450"/>
        <end position="592"/>
    </location>
</feature>
<dbReference type="PANTHER" id="PTHR30600:SF10">
    <property type="entry name" value="BLL6722 PROTEIN"/>
    <property type="match status" value="1"/>
</dbReference>
<keyword evidence="6 7" id="KW-0408">Iron</keyword>
<dbReference type="Gene3D" id="1.20.1420.20">
    <property type="entry name" value="M75 peptidase, HXXE motif"/>
    <property type="match status" value="1"/>
</dbReference>